<evidence type="ECO:0000256" key="7">
    <source>
        <dbReference type="ARBA" id="ARBA00035120"/>
    </source>
</evidence>
<evidence type="ECO:0000256" key="1">
    <source>
        <dbReference type="ARBA" id="ARBA00004651"/>
    </source>
</evidence>
<evidence type="ECO:0000256" key="3">
    <source>
        <dbReference type="ARBA" id="ARBA00022692"/>
    </source>
</evidence>
<evidence type="ECO:0000313" key="12">
    <source>
        <dbReference type="Proteomes" id="UP000543642"/>
    </source>
</evidence>
<comment type="similarity">
    <text evidence="7 10">Belongs to the fluoride channel Fluc/FEX (TC 1.A.43) family.</text>
</comment>
<comment type="subcellular location">
    <subcellularLocation>
        <location evidence="1 10">Cell membrane</location>
        <topology evidence="1 10">Multi-pass membrane protein</topology>
    </subcellularLocation>
</comment>
<comment type="catalytic activity">
    <reaction evidence="8">
        <text>fluoride(in) = fluoride(out)</text>
        <dbReference type="Rhea" id="RHEA:76159"/>
        <dbReference type="ChEBI" id="CHEBI:17051"/>
    </reaction>
    <physiologicalReaction direction="left-to-right" evidence="8">
        <dbReference type="Rhea" id="RHEA:76160"/>
    </physiologicalReaction>
</comment>
<keyword evidence="2 10" id="KW-1003">Cell membrane</keyword>
<feature type="transmembrane region" description="Helical" evidence="10">
    <location>
        <begin position="37"/>
        <end position="55"/>
    </location>
</feature>
<dbReference type="GO" id="GO:0046872">
    <property type="term" value="F:metal ion binding"/>
    <property type="evidence" value="ECO:0007669"/>
    <property type="project" value="UniProtKB-KW"/>
</dbReference>
<evidence type="ECO:0000256" key="5">
    <source>
        <dbReference type="ARBA" id="ARBA00023136"/>
    </source>
</evidence>
<feature type="transmembrane region" description="Helical" evidence="10">
    <location>
        <begin position="5"/>
        <end position="25"/>
    </location>
</feature>
<dbReference type="RefSeq" id="WP_183775171.1">
    <property type="nucleotide sequence ID" value="NZ_JACHFW010000010.1"/>
</dbReference>
<dbReference type="AlphaFoldDB" id="A0A7W8HBH0"/>
<comment type="caution">
    <text evidence="11">The sequence shown here is derived from an EMBL/GenBank/DDBJ whole genome shotgun (WGS) entry which is preliminary data.</text>
</comment>
<protein>
    <recommendedName>
        <fullName evidence="10">Fluoride-specific ion channel FluC</fullName>
    </recommendedName>
</protein>
<dbReference type="GO" id="GO:0140114">
    <property type="term" value="P:cellular detoxification of fluoride"/>
    <property type="evidence" value="ECO:0007669"/>
    <property type="project" value="UniProtKB-UniRule"/>
</dbReference>
<dbReference type="PANTHER" id="PTHR28259:SF1">
    <property type="entry name" value="FLUORIDE EXPORT PROTEIN 1-RELATED"/>
    <property type="match status" value="1"/>
</dbReference>
<feature type="binding site" evidence="10">
    <location>
        <position position="74"/>
    </location>
    <ligand>
        <name>Na(+)</name>
        <dbReference type="ChEBI" id="CHEBI:29101"/>
        <note>structural</note>
    </ligand>
</feature>
<keyword evidence="6 10" id="KW-0407">Ion channel</keyword>
<keyword evidence="10" id="KW-0406">Ion transport</keyword>
<organism evidence="11 12">
    <name type="scientific">Catenibacillus scindens</name>
    <dbReference type="NCBI Taxonomy" id="673271"/>
    <lineage>
        <taxon>Bacteria</taxon>
        <taxon>Bacillati</taxon>
        <taxon>Bacillota</taxon>
        <taxon>Clostridia</taxon>
        <taxon>Lachnospirales</taxon>
        <taxon>Lachnospiraceae</taxon>
        <taxon>Catenibacillus</taxon>
    </lineage>
</organism>
<feature type="transmembrane region" description="Helical" evidence="10">
    <location>
        <begin position="64"/>
        <end position="84"/>
    </location>
</feature>
<keyword evidence="3 10" id="KW-0812">Transmembrane</keyword>
<dbReference type="PANTHER" id="PTHR28259">
    <property type="entry name" value="FLUORIDE EXPORT PROTEIN 1-RELATED"/>
    <property type="match status" value="1"/>
</dbReference>
<keyword evidence="10" id="KW-0479">Metal-binding</keyword>
<feature type="transmembrane region" description="Helical" evidence="10">
    <location>
        <begin position="96"/>
        <end position="120"/>
    </location>
</feature>
<dbReference type="Proteomes" id="UP000543642">
    <property type="component" value="Unassembled WGS sequence"/>
</dbReference>
<comment type="activity regulation">
    <text evidence="10">Na(+) is not transported, but it plays an essential structural role and its presence is essential for fluoride channel function.</text>
</comment>
<reference evidence="11 12" key="1">
    <citation type="submission" date="2020-08" db="EMBL/GenBank/DDBJ databases">
        <title>Genomic Encyclopedia of Type Strains, Phase IV (KMG-IV): sequencing the most valuable type-strain genomes for metagenomic binning, comparative biology and taxonomic classification.</title>
        <authorList>
            <person name="Goeker M."/>
        </authorList>
    </citation>
    <scope>NUCLEOTIDE SEQUENCE [LARGE SCALE GENOMIC DNA]</scope>
    <source>
        <strain evidence="11 12">DSM 106146</strain>
    </source>
</reference>
<dbReference type="GO" id="GO:0005886">
    <property type="term" value="C:plasma membrane"/>
    <property type="evidence" value="ECO:0007669"/>
    <property type="project" value="UniProtKB-SubCell"/>
</dbReference>
<name>A0A7W8HBH0_9FIRM</name>
<evidence type="ECO:0000256" key="8">
    <source>
        <dbReference type="ARBA" id="ARBA00035585"/>
    </source>
</evidence>
<gene>
    <name evidence="10" type="primary">fluC</name>
    <name evidence="10" type="synonym">crcB</name>
    <name evidence="11" type="ORF">HNP82_002465</name>
</gene>
<feature type="binding site" evidence="10">
    <location>
        <position position="77"/>
    </location>
    <ligand>
        <name>Na(+)</name>
        <dbReference type="ChEBI" id="CHEBI:29101"/>
        <note>structural</note>
    </ligand>
</feature>
<evidence type="ECO:0000256" key="2">
    <source>
        <dbReference type="ARBA" id="ARBA00022475"/>
    </source>
</evidence>
<dbReference type="NCBIfam" id="TIGR00494">
    <property type="entry name" value="crcB"/>
    <property type="match status" value="1"/>
</dbReference>
<dbReference type="InterPro" id="IPR003691">
    <property type="entry name" value="FluC"/>
</dbReference>
<keyword evidence="5 10" id="KW-0472">Membrane</keyword>
<dbReference type="GO" id="GO:0062054">
    <property type="term" value="F:fluoride channel activity"/>
    <property type="evidence" value="ECO:0007669"/>
    <property type="project" value="UniProtKB-UniRule"/>
</dbReference>
<evidence type="ECO:0000313" key="11">
    <source>
        <dbReference type="EMBL" id="MBB5265322.1"/>
    </source>
</evidence>
<dbReference type="Pfam" id="PF02537">
    <property type="entry name" value="CRCB"/>
    <property type="match status" value="1"/>
</dbReference>
<keyword evidence="12" id="KW-1185">Reference proteome</keyword>
<evidence type="ECO:0000256" key="9">
    <source>
        <dbReference type="ARBA" id="ARBA00049940"/>
    </source>
</evidence>
<sequence length="125" mass="12953">MIECLIVGIGGFAGSILRYLIGLIPVRETWIFPVKTFGINVAGAFIIGVIAGAVLKKGDLDPRLVLLVKVGICGGFTTFSSFALETFDLIKAGNGLTALAYGVFSVAAGIAAVFAGEWAVTSISR</sequence>
<evidence type="ECO:0000256" key="10">
    <source>
        <dbReference type="HAMAP-Rule" id="MF_00454"/>
    </source>
</evidence>
<dbReference type="HAMAP" id="MF_00454">
    <property type="entry name" value="FluC"/>
    <property type="match status" value="1"/>
</dbReference>
<keyword evidence="10" id="KW-0915">Sodium</keyword>
<accession>A0A7W8HBH0</accession>
<keyword evidence="4 10" id="KW-1133">Transmembrane helix</keyword>
<evidence type="ECO:0000256" key="4">
    <source>
        <dbReference type="ARBA" id="ARBA00022989"/>
    </source>
</evidence>
<keyword evidence="10" id="KW-0813">Transport</keyword>
<dbReference type="EMBL" id="JACHFW010000010">
    <property type="protein sequence ID" value="MBB5265322.1"/>
    <property type="molecule type" value="Genomic_DNA"/>
</dbReference>
<proteinExistence type="inferred from homology"/>
<evidence type="ECO:0000256" key="6">
    <source>
        <dbReference type="ARBA" id="ARBA00023303"/>
    </source>
</evidence>
<comment type="function">
    <text evidence="9 10">Fluoride-specific ion channel. Important for reducing fluoride concentration in the cell, thus reducing its toxicity.</text>
</comment>